<dbReference type="InterPro" id="IPR015877">
    <property type="entry name" value="MAT1_centre"/>
</dbReference>
<dbReference type="AlphaFoldDB" id="A0A383VE14"/>
<sequence length="137" mass="15254">MGIYTKTRKDFDSKEDYDMYLEEVEDIIYKLTSNTDVADVEQQVEDYTRQEAALAGVTAGPVDGPPAYVPQAVAAQVLQPAPLQPVQQDAEGRLLPVQPGAAMDRQKWQLMATASGWTQELATERMLHDAFTTIFVF</sequence>
<dbReference type="STRING" id="3088.A0A383VE14"/>
<name>A0A383VE14_TETOB</name>
<dbReference type="GO" id="GO:0006357">
    <property type="term" value="P:regulation of transcription by RNA polymerase II"/>
    <property type="evidence" value="ECO:0007669"/>
    <property type="project" value="TreeGrafter"/>
</dbReference>
<proteinExistence type="predicted"/>
<dbReference type="Proteomes" id="UP000256970">
    <property type="component" value="Unassembled WGS sequence"/>
</dbReference>
<accession>A0A383VE14</accession>
<dbReference type="EMBL" id="FNXT01000286">
    <property type="protein sequence ID" value="SZX63180.1"/>
    <property type="molecule type" value="Genomic_DNA"/>
</dbReference>
<organism evidence="2 3">
    <name type="scientific">Tetradesmus obliquus</name>
    <name type="common">Green alga</name>
    <name type="synonym">Acutodesmus obliquus</name>
    <dbReference type="NCBI Taxonomy" id="3088"/>
    <lineage>
        <taxon>Eukaryota</taxon>
        <taxon>Viridiplantae</taxon>
        <taxon>Chlorophyta</taxon>
        <taxon>core chlorophytes</taxon>
        <taxon>Chlorophyceae</taxon>
        <taxon>CS clade</taxon>
        <taxon>Sphaeropleales</taxon>
        <taxon>Scenedesmaceae</taxon>
        <taxon>Tetradesmus</taxon>
    </lineage>
</organism>
<evidence type="ECO:0000313" key="2">
    <source>
        <dbReference type="EMBL" id="SZX63180.1"/>
    </source>
</evidence>
<evidence type="ECO:0000259" key="1">
    <source>
        <dbReference type="Pfam" id="PF06391"/>
    </source>
</evidence>
<keyword evidence="3" id="KW-1185">Reference proteome</keyword>
<dbReference type="Pfam" id="PF06391">
    <property type="entry name" value="MAT1"/>
    <property type="match status" value="1"/>
</dbReference>
<protein>
    <recommendedName>
        <fullName evidence="1">MAT1 centre domain-containing protein</fullName>
    </recommendedName>
</protein>
<dbReference type="PANTHER" id="PTHR12683">
    <property type="entry name" value="CDK-ACTIVATING KINASE ASSEMBLY FACTOR MAT1"/>
    <property type="match status" value="1"/>
</dbReference>
<reference evidence="2 3" key="1">
    <citation type="submission" date="2016-10" db="EMBL/GenBank/DDBJ databases">
        <authorList>
            <person name="Cai Z."/>
        </authorList>
    </citation>
    <scope>NUCLEOTIDE SEQUENCE [LARGE SCALE GENOMIC DNA]</scope>
</reference>
<dbReference type="GO" id="GO:0006281">
    <property type="term" value="P:DNA repair"/>
    <property type="evidence" value="ECO:0007669"/>
    <property type="project" value="TreeGrafter"/>
</dbReference>
<evidence type="ECO:0000313" key="3">
    <source>
        <dbReference type="Proteomes" id="UP000256970"/>
    </source>
</evidence>
<feature type="domain" description="MAT1 centre" evidence="1">
    <location>
        <begin position="3"/>
        <end position="52"/>
    </location>
</feature>
<gene>
    <name evidence="2" type="ORF">BQ4739_LOCUS3737</name>
</gene>
<dbReference type="PANTHER" id="PTHR12683:SF13">
    <property type="entry name" value="CDK-ACTIVATING KINASE ASSEMBLY FACTOR MAT1"/>
    <property type="match status" value="1"/>
</dbReference>
<dbReference type="GO" id="GO:0005675">
    <property type="term" value="C:transcription factor TFIIH holo complex"/>
    <property type="evidence" value="ECO:0007669"/>
    <property type="project" value="TreeGrafter"/>
</dbReference>